<evidence type="ECO:0000256" key="7">
    <source>
        <dbReference type="SAM" id="Phobius"/>
    </source>
</evidence>
<evidence type="ECO:0000256" key="5">
    <source>
        <dbReference type="ARBA" id="ARBA00023128"/>
    </source>
</evidence>
<keyword evidence="6 7" id="KW-0472">Membrane</keyword>
<sequence>MSPNPIARSTPKAPPTTVLAQAGPFTNDLFFSTHHSTPRNHTANMAVAPITGMLKKRLLFDIGAGLGLGFAGGYAFWYGVHVPMMARVRPTCPSHGQPCPSSSTRGSRERFGNRQLCLSVQKANPFTVKKRDNYYAKLDAKKYGKDAVPTDILQESVKN</sequence>
<comment type="caution">
    <text evidence="8">The sequence shown here is derived from an EMBL/GenBank/DDBJ whole genome shotgun (WGS) entry which is preliminary data.</text>
</comment>
<keyword evidence="2 7" id="KW-0812">Transmembrane</keyword>
<reference evidence="8 9" key="1">
    <citation type="journal article" date="2012" name="Eukaryot. Cell">
        <title>Draft genome sequence of CBS 2479, the standard type strain of Trichosporon asahii.</title>
        <authorList>
            <person name="Yang R.Y."/>
            <person name="Li H.T."/>
            <person name="Zhu H."/>
            <person name="Zhou G.P."/>
            <person name="Wang M."/>
            <person name="Wang L."/>
        </authorList>
    </citation>
    <scope>NUCLEOTIDE SEQUENCE [LARGE SCALE GENOMIC DNA]</scope>
    <source>
        <strain evidence="9">ATCC 90039 / CBS 2479 / JCM 2466 / KCTC 7840 / NCYC 2677 / UAMH 7654</strain>
    </source>
</reference>
<evidence type="ECO:0000313" key="8">
    <source>
        <dbReference type="EMBL" id="EJT51801.1"/>
    </source>
</evidence>
<dbReference type="EMBL" id="ALBS01000046">
    <property type="protein sequence ID" value="EJT51801.1"/>
    <property type="molecule type" value="Genomic_DNA"/>
</dbReference>
<dbReference type="KEGG" id="tasa:A1Q1_06939"/>
<dbReference type="PANTHER" id="PTHR28264:SF1">
    <property type="entry name" value="CYTOCHROME C OXIDASE SUBUNIT 6C"/>
    <property type="match status" value="1"/>
</dbReference>
<dbReference type="GeneID" id="25990451"/>
<dbReference type="GO" id="GO:0004129">
    <property type="term" value="F:cytochrome-c oxidase activity"/>
    <property type="evidence" value="ECO:0007669"/>
    <property type="project" value="TreeGrafter"/>
</dbReference>
<proteinExistence type="predicted"/>
<dbReference type="VEuPathDB" id="FungiDB:A1Q1_06939"/>
<keyword evidence="3" id="KW-0999">Mitochondrion inner membrane</keyword>
<evidence type="ECO:0000256" key="6">
    <source>
        <dbReference type="ARBA" id="ARBA00023136"/>
    </source>
</evidence>
<keyword evidence="5" id="KW-0496">Mitochondrion</keyword>
<dbReference type="Proteomes" id="UP000002748">
    <property type="component" value="Unassembled WGS sequence"/>
</dbReference>
<gene>
    <name evidence="8" type="ORF">A1Q1_06939</name>
</gene>
<dbReference type="RefSeq" id="XP_014182663.1">
    <property type="nucleotide sequence ID" value="XM_014327188.1"/>
</dbReference>
<dbReference type="CDD" id="cd22888">
    <property type="entry name" value="CcO_VIIa_fungal"/>
    <property type="match status" value="1"/>
</dbReference>
<dbReference type="HOGENOM" id="CLU_140536_0_0_1"/>
<dbReference type="AlphaFoldDB" id="J5TNH5"/>
<organism evidence="8 9">
    <name type="scientific">Trichosporon asahii var. asahii (strain ATCC 90039 / CBS 2479 / JCM 2466 / KCTC 7840 / NBRC 103889/ NCYC 2677 / UAMH 7654)</name>
    <name type="common">Yeast</name>
    <dbReference type="NCBI Taxonomy" id="1186058"/>
    <lineage>
        <taxon>Eukaryota</taxon>
        <taxon>Fungi</taxon>
        <taxon>Dikarya</taxon>
        <taxon>Basidiomycota</taxon>
        <taxon>Agaricomycotina</taxon>
        <taxon>Tremellomycetes</taxon>
        <taxon>Trichosporonales</taxon>
        <taxon>Trichosporonaceae</taxon>
        <taxon>Trichosporon</taxon>
    </lineage>
</organism>
<evidence type="ECO:0000313" key="9">
    <source>
        <dbReference type="Proteomes" id="UP000002748"/>
    </source>
</evidence>
<evidence type="ECO:0000256" key="4">
    <source>
        <dbReference type="ARBA" id="ARBA00022989"/>
    </source>
</evidence>
<keyword evidence="4 7" id="KW-1133">Transmembrane helix</keyword>
<evidence type="ECO:0000256" key="2">
    <source>
        <dbReference type="ARBA" id="ARBA00022692"/>
    </source>
</evidence>
<name>J5TNH5_TRIAS</name>
<dbReference type="GO" id="GO:0005743">
    <property type="term" value="C:mitochondrial inner membrane"/>
    <property type="evidence" value="ECO:0007669"/>
    <property type="project" value="UniProtKB-SubCell"/>
</dbReference>
<comment type="subcellular location">
    <subcellularLocation>
        <location evidence="1">Mitochondrion inner membrane</location>
    </subcellularLocation>
</comment>
<dbReference type="OrthoDB" id="2317211at2759"/>
<evidence type="ECO:0000256" key="1">
    <source>
        <dbReference type="ARBA" id="ARBA00004273"/>
    </source>
</evidence>
<dbReference type="PANTHER" id="PTHR28264">
    <property type="entry name" value="CYTOCHROME C OXIDASE SUBUNIT 7A"/>
    <property type="match status" value="1"/>
</dbReference>
<accession>J5TNH5</accession>
<protein>
    <submittedName>
        <fullName evidence="8">Uncharacterized protein</fullName>
    </submittedName>
</protein>
<dbReference type="GO" id="GO:0006123">
    <property type="term" value="P:mitochondrial electron transport, cytochrome c to oxygen"/>
    <property type="evidence" value="ECO:0007669"/>
    <property type="project" value="TreeGrafter"/>
</dbReference>
<feature type="transmembrane region" description="Helical" evidence="7">
    <location>
        <begin position="58"/>
        <end position="80"/>
    </location>
</feature>
<evidence type="ECO:0000256" key="3">
    <source>
        <dbReference type="ARBA" id="ARBA00022792"/>
    </source>
</evidence>